<dbReference type="GO" id="GO:0005975">
    <property type="term" value="P:carbohydrate metabolic process"/>
    <property type="evidence" value="ECO:0007669"/>
    <property type="project" value="InterPro"/>
</dbReference>
<dbReference type="Gene3D" id="3.20.20.370">
    <property type="entry name" value="Glycoside hydrolase/deacetylase"/>
    <property type="match status" value="1"/>
</dbReference>
<dbReference type="GO" id="GO:0016810">
    <property type="term" value="F:hydrolase activity, acting on carbon-nitrogen (but not peptide) bonds"/>
    <property type="evidence" value="ECO:0007669"/>
    <property type="project" value="InterPro"/>
</dbReference>
<dbReference type="eggNOG" id="COG0726">
    <property type="taxonomic scope" value="Bacteria"/>
</dbReference>
<dbReference type="PANTHER" id="PTHR10587">
    <property type="entry name" value="GLYCOSYL TRANSFERASE-RELATED"/>
    <property type="match status" value="1"/>
</dbReference>
<evidence type="ECO:0000313" key="2">
    <source>
        <dbReference type="EMBL" id="ABJ88766.1"/>
    </source>
</evidence>
<dbReference type="HOGENOM" id="CLU_443364_0_0_0"/>
<dbReference type="SUPFAM" id="SSF69318">
    <property type="entry name" value="Integrin alpha N-terminal domain"/>
    <property type="match status" value="1"/>
</dbReference>
<sequence length="616" mass="65998" precursor="true">MKTLLFLFLVCSATAQFRTDNQQYTGVDLPPRHLVITLDDGVSGTISSTGFNQTQKLGELLANMGILATFFQVGCHFETPSVNGSDPLSSACMNGDVHPLSIDRELLGRGHIIANHTWFHVPLTYIKSDPARVLRHVRLAQQMLDQFQPDGIRLFRPPGLAFDPTVAAILNADPAIGKLVGPIGMDVDATAPVGGLQFNGDAGWFAAGMSPEDCADAYFEQIQQQCASQGCIVLIHDRTEVEITTDWALRVTRRLFERLGPAFTAVPTDATPGILGNTRVGAVTLLTREFGSSDGIGPTVMGNITGTRKAAACKVRGDMQIWCALPSASGGAVPTLDPASPWLAIADPEWVASGSKFWLADIDGDGSDDVVYGTSRGIWAALSNERAGFGEPKLVSAYFSTANGWDAATIRNGLRFGNFYARAPGPKDILVAGPRGIVVARNFARNFGEPELWSTYAPSPLDLVTLQGRDLNGDGFDDVVIRNLALGQFLALTTHNGGMGGVAFNPPDPWMTFAGQTNLTAWNNPSHGETIRLVRFGKKLMLTAGSATGLVYSAIDAGKFSPGWRHLCNTCYTTLTDWRPERQAAAIAWADLDGSGSEWVVFTRDTGLEIAPGVAP</sequence>
<dbReference type="InterPro" id="IPR011330">
    <property type="entry name" value="Glyco_hydro/deAcase_b/a-brl"/>
</dbReference>
<accession>Q01NK4</accession>
<feature type="domain" description="NodB homology" evidence="1">
    <location>
        <begin position="32"/>
        <end position="273"/>
    </location>
</feature>
<dbReference type="KEGG" id="sus:Acid_7872"/>
<dbReference type="InterPro" id="IPR002509">
    <property type="entry name" value="NODB_dom"/>
</dbReference>
<name>Q01NK4_SOLUE</name>
<dbReference type="PROSITE" id="PS51677">
    <property type="entry name" value="NODB"/>
    <property type="match status" value="1"/>
</dbReference>
<gene>
    <name evidence="2" type="ordered locus">Acid_7872</name>
</gene>
<dbReference type="STRING" id="234267.Acid_7872"/>
<organism evidence="2">
    <name type="scientific">Solibacter usitatus (strain Ellin6076)</name>
    <dbReference type="NCBI Taxonomy" id="234267"/>
    <lineage>
        <taxon>Bacteria</taxon>
        <taxon>Pseudomonadati</taxon>
        <taxon>Acidobacteriota</taxon>
        <taxon>Terriglobia</taxon>
        <taxon>Bryobacterales</taxon>
        <taxon>Solibacteraceae</taxon>
        <taxon>Candidatus Solibacter</taxon>
    </lineage>
</organism>
<dbReference type="CDD" id="cd10917">
    <property type="entry name" value="CE4_NodB_like_6s_7s"/>
    <property type="match status" value="1"/>
</dbReference>
<dbReference type="SUPFAM" id="SSF88713">
    <property type="entry name" value="Glycoside hydrolase/deacetylase"/>
    <property type="match status" value="1"/>
</dbReference>
<dbReference type="InterPro" id="IPR028994">
    <property type="entry name" value="Integrin_alpha_N"/>
</dbReference>
<dbReference type="InterPro" id="IPR050248">
    <property type="entry name" value="Polysacc_deacetylase_ArnD"/>
</dbReference>
<dbReference type="OrthoDB" id="5477513at2"/>
<evidence type="ECO:0000259" key="1">
    <source>
        <dbReference type="PROSITE" id="PS51677"/>
    </source>
</evidence>
<reference evidence="2" key="1">
    <citation type="submission" date="2006-10" db="EMBL/GenBank/DDBJ databases">
        <title>Complete sequence of Solibacter usitatus Ellin6076.</title>
        <authorList>
            <consortium name="US DOE Joint Genome Institute"/>
            <person name="Copeland A."/>
            <person name="Lucas S."/>
            <person name="Lapidus A."/>
            <person name="Barry K."/>
            <person name="Detter J.C."/>
            <person name="Glavina del Rio T."/>
            <person name="Hammon N."/>
            <person name="Israni S."/>
            <person name="Dalin E."/>
            <person name="Tice H."/>
            <person name="Pitluck S."/>
            <person name="Thompson L.S."/>
            <person name="Brettin T."/>
            <person name="Bruce D."/>
            <person name="Han C."/>
            <person name="Tapia R."/>
            <person name="Gilna P."/>
            <person name="Schmutz J."/>
            <person name="Larimer F."/>
            <person name="Land M."/>
            <person name="Hauser L."/>
            <person name="Kyrpides N."/>
            <person name="Mikhailova N."/>
            <person name="Janssen P.H."/>
            <person name="Kuske C.R."/>
            <person name="Richardson P."/>
        </authorList>
    </citation>
    <scope>NUCLEOTIDE SEQUENCE</scope>
    <source>
        <strain evidence="2">Ellin6076</strain>
    </source>
</reference>
<dbReference type="AlphaFoldDB" id="Q01NK4"/>
<dbReference type="InParanoid" id="Q01NK4"/>
<dbReference type="EMBL" id="CP000473">
    <property type="protein sequence ID" value="ABJ88766.1"/>
    <property type="molecule type" value="Genomic_DNA"/>
</dbReference>
<proteinExistence type="predicted"/>
<dbReference type="Pfam" id="PF01522">
    <property type="entry name" value="Polysacc_deac_1"/>
    <property type="match status" value="1"/>
</dbReference>
<protein>
    <submittedName>
        <fullName evidence="2">Polysaccharide deacetylase</fullName>
    </submittedName>
</protein>